<evidence type="ECO:0000313" key="1">
    <source>
        <dbReference type="EMBL" id="KAK9304225.1"/>
    </source>
</evidence>
<evidence type="ECO:0000313" key="2">
    <source>
        <dbReference type="Proteomes" id="UP001432146"/>
    </source>
</evidence>
<dbReference type="Proteomes" id="UP001432146">
    <property type="component" value="Unassembled WGS sequence"/>
</dbReference>
<dbReference type="EMBL" id="JAWNGG020000065">
    <property type="protein sequence ID" value="KAK9304225.1"/>
    <property type="molecule type" value="Genomic_DNA"/>
</dbReference>
<dbReference type="AlphaFoldDB" id="A0AAW1A2W9"/>
<keyword evidence="2" id="KW-1185">Reference proteome</keyword>
<accession>A0AAW1A2W9</accession>
<reference evidence="1 2" key="1">
    <citation type="submission" date="2024-05" db="EMBL/GenBank/DDBJ databases">
        <title>The nuclear and mitochondrial genome assemblies of Tetragonisca angustula (Apidae: Meliponini), a tiny yet remarkable pollinator in the Neotropics.</title>
        <authorList>
            <person name="Ferrari R."/>
            <person name="Ricardo P.C."/>
            <person name="Dias F.C."/>
            <person name="Araujo N.S."/>
            <person name="Soares D.O."/>
            <person name="Zhou Q.-S."/>
            <person name="Zhu C.-D."/>
            <person name="Coutinho L."/>
            <person name="Airas M.C."/>
            <person name="Batista T.M."/>
        </authorList>
    </citation>
    <scope>NUCLEOTIDE SEQUENCE [LARGE SCALE GENOMIC DNA]</scope>
    <source>
        <strain evidence="1">ASF017062</strain>
        <tissue evidence="1">Abdomen</tissue>
    </source>
</reference>
<name>A0AAW1A2W9_9HYME</name>
<sequence>MSLDNAIMPQLASDRMVAAVAEHVRQGFRLIPASLVPQEALLSGRQTIVHACPARQSIGQHSGKQFHNDITHRNGLPVFFAAALSAQSGSPSTHEGCTPGENKHSTLRLTLRPQQRELCTNHC</sequence>
<gene>
    <name evidence="1" type="ORF">QLX08_004385</name>
</gene>
<organism evidence="1 2">
    <name type="scientific">Tetragonisca angustula</name>
    <dbReference type="NCBI Taxonomy" id="166442"/>
    <lineage>
        <taxon>Eukaryota</taxon>
        <taxon>Metazoa</taxon>
        <taxon>Ecdysozoa</taxon>
        <taxon>Arthropoda</taxon>
        <taxon>Hexapoda</taxon>
        <taxon>Insecta</taxon>
        <taxon>Pterygota</taxon>
        <taxon>Neoptera</taxon>
        <taxon>Endopterygota</taxon>
        <taxon>Hymenoptera</taxon>
        <taxon>Apocrita</taxon>
        <taxon>Aculeata</taxon>
        <taxon>Apoidea</taxon>
        <taxon>Anthophila</taxon>
        <taxon>Apidae</taxon>
        <taxon>Tetragonisca</taxon>
    </lineage>
</organism>
<comment type="caution">
    <text evidence="1">The sequence shown here is derived from an EMBL/GenBank/DDBJ whole genome shotgun (WGS) entry which is preliminary data.</text>
</comment>
<proteinExistence type="predicted"/>
<protein>
    <submittedName>
        <fullName evidence="1">Uncharacterized protein</fullName>
    </submittedName>
</protein>